<dbReference type="InterPro" id="IPR025323">
    <property type="entry name" value="DUF4229"/>
</dbReference>
<name>A0ABT9IPM5_9MICC</name>
<sequence length="94" mass="9900">MANLKYLLIRVALFAVVLTICLFLKIGLVLGAVFAALISFCLGYLFFSRQRDSAATQLAGTFGGRTRNSRAEKDAAAEDAVVDGAADGPAESKA</sequence>
<proteinExistence type="predicted"/>
<evidence type="ECO:0000256" key="1">
    <source>
        <dbReference type="SAM" id="MobiDB-lite"/>
    </source>
</evidence>
<keyword evidence="2" id="KW-0812">Transmembrane</keyword>
<feature type="compositionally biased region" description="Low complexity" evidence="1">
    <location>
        <begin position="78"/>
        <end position="94"/>
    </location>
</feature>
<protein>
    <submittedName>
        <fullName evidence="3">DUF4229 domain-containing protein</fullName>
    </submittedName>
</protein>
<feature type="transmembrane region" description="Helical" evidence="2">
    <location>
        <begin position="7"/>
        <end position="24"/>
    </location>
</feature>
<gene>
    <name evidence="3" type="ORF">Q9R02_10220</name>
</gene>
<dbReference type="Pfam" id="PF14012">
    <property type="entry name" value="DUF4229"/>
    <property type="match status" value="1"/>
</dbReference>
<feature type="region of interest" description="Disordered" evidence="1">
    <location>
        <begin position="63"/>
        <end position="94"/>
    </location>
</feature>
<dbReference type="EMBL" id="JAVALS010000006">
    <property type="protein sequence ID" value="MDP5227528.1"/>
    <property type="molecule type" value="Genomic_DNA"/>
</dbReference>
<evidence type="ECO:0000256" key="2">
    <source>
        <dbReference type="SAM" id="Phobius"/>
    </source>
</evidence>
<evidence type="ECO:0000313" key="3">
    <source>
        <dbReference type="EMBL" id="MDP5227528.1"/>
    </source>
</evidence>
<comment type="caution">
    <text evidence="3">The sequence shown here is derived from an EMBL/GenBank/DDBJ whole genome shotgun (WGS) entry which is preliminary data.</text>
</comment>
<feature type="transmembrane region" description="Helical" evidence="2">
    <location>
        <begin position="30"/>
        <end position="47"/>
    </location>
</feature>
<keyword evidence="2" id="KW-1133">Transmembrane helix</keyword>
<accession>A0ABT9IPM5</accession>
<keyword evidence="4" id="KW-1185">Reference proteome</keyword>
<dbReference type="Proteomes" id="UP001232725">
    <property type="component" value="Unassembled WGS sequence"/>
</dbReference>
<reference evidence="3 4" key="1">
    <citation type="submission" date="2023-08" db="EMBL/GenBank/DDBJ databases">
        <title>Arthrobacter horti sp. nov., isolated from forest soil.</title>
        <authorList>
            <person name="Park M."/>
        </authorList>
    </citation>
    <scope>NUCLEOTIDE SEQUENCE [LARGE SCALE GENOMIC DNA]</scope>
    <source>
        <strain evidence="3 4">YJM1</strain>
    </source>
</reference>
<dbReference type="RefSeq" id="WP_305996581.1">
    <property type="nucleotide sequence ID" value="NZ_JAVALS010000006.1"/>
</dbReference>
<keyword evidence="2" id="KW-0472">Membrane</keyword>
<evidence type="ECO:0000313" key="4">
    <source>
        <dbReference type="Proteomes" id="UP001232725"/>
    </source>
</evidence>
<organism evidence="3 4">
    <name type="scientific">Arthrobacter horti</name>
    <dbReference type="NCBI Taxonomy" id="3068273"/>
    <lineage>
        <taxon>Bacteria</taxon>
        <taxon>Bacillati</taxon>
        <taxon>Actinomycetota</taxon>
        <taxon>Actinomycetes</taxon>
        <taxon>Micrococcales</taxon>
        <taxon>Micrococcaceae</taxon>
        <taxon>Arthrobacter</taxon>
    </lineage>
</organism>